<comment type="caution">
    <text evidence="4">The sequence shown here is derived from an EMBL/GenBank/DDBJ whole genome shotgun (WGS) entry which is preliminary data.</text>
</comment>
<sequence>NVEAVFALTVALLPALRAAASPDDPSRVVTVGSVDGIVVPGTENYAYAASKAAVHQLTRVLAARLAAESITVNAVAPGPFDSRMMAWALDDPGTRQRIAASVPLGRVGRPDDMAGVALWLASRAGSYVTGAVIPVDGGITAR</sequence>
<dbReference type="SUPFAM" id="SSF51735">
    <property type="entry name" value="NAD(P)-binding Rossmann-fold domains"/>
    <property type="match status" value="1"/>
</dbReference>
<proteinExistence type="inferred from homology"/>
<comment type="similarity">
    <text evidence="1">Belongs to the short-chain dehydrogenases/reductases (SDR) family.</text>
</comment>
<evidence type="ECO:0000256" key="1">
    <source>
        <dbReference type="ARBA" id="ARBA00006484"/>
    </source>
</evidence>
<dbReference type="InterPro" id="IPR036291">
    <property type="entry name" value="NAD(P)-bd_dom_sf"/>
</dbReference>
<evidence type="ECO:0000256" key="2">
    <source>
        <dbReference type="ARBA" id="ARBA00022857"/>
    </source>
</evidence>
<organism evidence="4 5">
    <name type="scientific">Acidiferrimicrobium australe</name>
    <dbReference type="NCBI Taxonomy" id="2664430"/>
    <lineage>
        <taxon>Bacteria</taxon>
        <taxon>Bacillati</taxon>
        <taxon>Actinomycetota</taxon>
        <taxon>Acidimicrobiia</taxon>
        <taxon>Acidimicrobiales</taxon>
        <taxon>Acidimicrobiaceae</taxon>
        <taxon>Acidiferrimicrobium</taxon>
    </lineage>
</organism>
<dbReference type="PANTHER" id="PTHR43618">
    <property type="entry name" value="7-ALPHA-HYDROXYSTEROID DEHYDROGENASE"/>
    <property type="match status" value="1"/>
</dbReference>
<evidence type="ECO:0000313" key="5">
    <source>
        <dbReference type="Proteomes" id="UP000437736"/>
    </source>
</evidence>
<dbReference type="PRINTS" id="PR00081">
    <property type="entry name" value="GDHRDH"/>
</dbReference>
<keyword evidence="2" id="KW-0521">NADP</keyword>
<dbReference type="PANTHER" id="PTHR43618:SF17">
    <property type="entry name" value="RHAMNOLIPIDS BIOSYNTHESIS 3-OXOACYL-[ACYL-CARRIER-PROTEIN] REDUCTASE"/>
    <property type="match status" value="1"/>
</dbReference>
<dbReference type="InterPro" id="IPR020904">
    <property type="entry name" value="Sc_DH/Rdtase_CS"/>
</dbReference>
<dbReference type="InterPro" id="IPR002347">
    <property type="entry name" value="SDR_fam"/>
</dbReference>
<dbReference type="EMBL" id="WJHE01000121">
    <property type="protein sequence ID" value="MST31712.1"/>
    <property type="molecule type" value="Genomic_DNA"/>
</dbReference>
<name>A0ABW9QPH1_9ACTN</name>
<feature type="non-terminal residue" evidence="4">
    <location>
        <position position="1"/>
    </location>
</feature>
<gene>
    <name evidence="4" type="ORF">GHK86_03080</name>
</gene>
<dbReference type="Proteomes" id="UP000437736">
    <property type="component" value="Unassembled WGS sequence"/>
</dbReference>
<dbReference type="PROSITE" id="PS00061">
    <property type="entry name" value="ADH_SHORT"/>
    <property type="match status" value="1"/>
</dbReference>
<accession>A0ABW9QPH1</accession>
<dbReference type="Gene3D" id="3.40.50.720">
    <property type="entry name" value="NAD(P)-binding Rossmann-like Domain"/>
    <property type="match status" value="1"/>
</dbReference>
<keyword evidence="3" id="KW-0560">Oxidoreductase</keyword>
<dbReference type="Pfam" id="PF13561">
    <property type="entry name" value="adh_short_C2"/>
    <property type="match status" value="1"/>
</dbReference>
<dbReference type="InterPro" id="IPR052178">
    <property type="entry name" value="Sec_Metab_Biosynth_SDR"/>
</dbReference>
<reference evidence="4 5" key="1">
    <citation type="submission" date="2019-11" db="EMBL/GenBank/DDBJ databases">
        <title>Acidiferrimicrobium australis gen. nov., sp. nov., an acidophilic and obligately heterotrophic, member of the Actinobacteria that catalyses dissimilatory oxido- reduction of iron isolated from metal-rich acidic water in Chile.</title>
        <authorList>
            <person name="Gonzalez D."/>
            <person name="Huber K."/>
            <person name="Hedrich S."/>
            <person name="Rojas-Villalobos C."/>
            <person name="Quatrini R."/>
            <person name="Dinamarca M.A."/>
            <person name="Schwarz A."/>
            <person name="Canales C."/>
            <person name="Nancucheo I."/>
        </authorList>
    </citation>
    <scope>NUCLEOTIDE SEQUENCE [LARGE SCALE GENOMIC DNA]</scope>
    <source>
        <strain evidence="4 5">USS-CCA1</strain>
    </source>
</reference>
<protein>
    <submittedName>
        <fullName evidence="4">SDR family oxidoreductase</fullName>
    </submittedName>
</protein>
<keyword evidence="5" id="KW-1185">Reference proteome</keyword>
<evidence type="ECO:0000256" key="3">
    <source>
        <dbReference type="ARBA" id="ARBA00023002"/>
    </source>
</evidence>
<evidence type="ECO:0000313" key="4">
    <source>
        <dbReference type="EMBL" id="MST31712.1"/>
    </source>
</evidence>